<keyword evidence="4" id="KW-1185">Reference proteome</keyword>
<organism evidence="3 4">
    <name type="scientific">Patiriisocius marinus</name>
    <dbReference type="NCBI Taxonomy" id="1397112"/>
    <lineage>
        <taxon>Bacteria</taxon>
        <taxon>Pseudomonadati</taxon>
        <taxon>Bacteroidota</taxon>
        <taxon>Flavobacteriia</taxon>
        <taxon>Flavobacteriales</taxon>
        <taxon>Flavobacteriaceae</taxon>
        <taxon>Patiriisocius</taxon>
    </lineage>
</organism>
<proteinExistence type="predicted"/>
<evidence type="ECO:0000313" key="3">
    <source>
        <dbReference type="EMBL" id="GER57975.1"/>
    </source>
</evidence>
<keyword evidence="1" id="KW-0732">Signal</keyword>
<dbReference type="InterPro" id="IPR049279">
    <property type="entry name" value="DUF3108-like"/>
</dbReference>
<evidence type="ECO:0000313" key="4">
    <source>
        <dbReference type="Proteomes" id="UP000326509"/>
    </source>
</evidence>
<dbReference type="OrthoDB" id="665223at2"/>
<sequence>MKSLHVLSISVITLLMTVSAISQNNCSKFYPFEEGINFQITSYGKNNKVAAITDYTVSQVTNNSATYNSILKDKNQKVLNEGNFKINCENNGITMNLESLLNPQLFDQYRDFETTISGTNIVLPNNLQIGQELPDATMKMNIDMSGIQMEMNVLMTNRNVIDQDTITTPAGSFYCYIISYTNTIEMGMSRTSTSKQWIAEGVGMVKQEDYNRRGKITSSSLLTRFNK</sequence>
<comment type="caution">
    <text evidence="3">The sequence shown here is derived from an EMBL/GenBank/DDBJ whole genome shotgun (WGS) entry which is preliminary data.</text>
</comment>
<gene>
    <name evidence="3" type="ORF">ULMA_00830</name>
</gene>
<dbReference type="Pfam" id="PF21347">
    <property type="entry name" value="DUF3108_like"/>
    <property type="match status" value="1"/>
</dbReference>
<evidence type="ECO:0000259" key="2">
    <source>
        <dbReference type="Pfam" id="PF21347"/>
    </source>
</evidence>
<dbReference type="Gene3D" id="2.40.360.20">
    <property type="match status" value="1"/>
</dbReference>
<dbReference type="Proteomes" id="UP000326509">
    <property type="component" value="Unassembled WGS sequence"/>
</dbReference>
<dbReference type="EMBL" id="BKCG01000001">
    <property type="protein sequence ID" value="GER57975.1"/>
    <property type="molecule type" value="Genomic_DNA"/>
</dbReference>
<accession>A0A5J4ILS8</accession>
<dbReference type="AlphaFoldDB" id="A0A5J4ILS8"/>
<feature type="domain" description="DUF3108" evidence="2">
    <location>
        <begin position="33"/>
        <end position="222"/>
    </location>
</feature>
<feature type="chain" id="PRO_5023878617" description="DUF3108 domain-containing protein" evidence="1">
    <location>
        <begin position="23"/>
        <end position="227"/>
    </location>
</feature>
<protein>
    <recommendedName>
        <fullName evidence="2">DUF3108 domain-containing protein</fullName>
    </recommendedName>
</protein>
<dbReference type="RefSeq" id="WP_151672077.1">
    <property type="nucleotide sequence ID" value="NZ_BKCG01000001.1"/>
</dbReference>
<reference evidence="3 4" key="1">
    <citation type="submission" date="2019-08" db="EMBL/GenBank/DDBJ databases">
        <title>Draft genome sequence of Ulvibacter marinus type strain NBRC 109484.</title>
        <authorList>
            <person name="Kawano K."/>
            <person name="Ushijima N."/>
            <person name="Kihara M."/>
            <person name="Itoh H."/>
        </authorList>
    </citation>
    <scope>NUCLEOTIDE SEQUENCE [LARGE SCALE GENOMIC DNA]</scope>
    <source>
        <strain evidence="3 4">NBRC 109484</strain>
    </source>
</reference>
<feature type="signal peptide" evidence="1">
    <location>
        <begin position="1"/>
        <end position="22"/>
    </location>
</feature>
<name>A0A5J4ILS8_9FLAO</name>
<evidence type="ECO:0000256" key="1">
    <source>
        <dbReference type="SAM" id="SignalP"/>
    </source>
</evidence>